<dbReference type="InterPro" id="IPR018604">
    <property type="entry name" value="YycI-like"/>
</dbReference>
<dbReference type="GO" id="GO:0016020">
    <property type="term" value="C:membrane"/>
    <property type="evidence" value="ECO:0007669"/>
    <property type="project" value="InterPro"/>
</dbReference>
<dbReference type="Proteomes" id="UP000050816">
    <property type="component" value="Unassembled WGS sequence"/>
</dbReference>
<sequence>MNFKRIQTIFIVAFVILDLFLLASYAWGSQPMVTNSHQNQQVALRRQMRADDIKLPLLSDQRQSGYYVLVTPDQNLVKQTQNLAPLKNATIQENENLVTVTYDKPVVLNSKTTAPAKVAPELTHQKRLVAGNHYLYHPDLSTSKTLVYSQELQGRPLLDSAGELRIFRNASGAITGYTQGRLSNSKLLRSRQPTISQLEAVNWLYKNNQLANNSKVRWVKLGYTKLQCSDDQLIYVPAWVAEVKNQTSGAGHLLRVNAFRENLIKVP</sequence>
<comment type="caution">
    <text evidence="2">The sequence shown here is derived from an EMBL/GenBank/DDBJ whole genome shotgun (WGS) entry which is preliminary data.</text>
</comment>
<proteinExistence type="predicted"/>
<evidence type="ECO:0000313" key="3">
    <source>
        <dbReference type="Proteomes" id="UP000050816"/>
    </source>
</evidence>
<dbReference type="AlphaFoldDB" id="A0A0R1UE83"/>
<dbReference type="EMBL" id="AZFK01000016">
    <property type="protein sequence ID" value="KRL91727.1"/>
    <property type="molecule type" value="Genomic_DNA"/>
</dbReference>
<dbReference type="PATRIC" id="fig|1423760.3.peg.715"/>
<organism evidence="2 3">
    <name type="scientific">Limosilactobacillus ingluviei DSM 15946</name>
    <dbReference type="NCBI Taxonomy" id="1423760"/>
    <lineage>
        <taxon>Bacteria</taxon>
        <taxon>Bacillati</taxon>
        <taxon>Bacillota</taxon>
        <taxon>Bacilli</taxon>
        <taxon>Lactobacillales</taxon>
        <taxon>Lactobacillaceae</taxon>
        <taxon>Limosilactobacillus</taxon>
    </lineage>
</organism>
<gene>
    <name evidence="2" type="ORF">FC43_GL000693</name>
</gene>
<protein>
    <recommendedName>
        <fullName evidence="1">Regulatory protein YycH-like domain-containing protein</fullName>
    </recommendedName>
</protein>
<feature type="domain" description="Regulatory protein YycH-like" evidence="1">
    <location>
        <begin position="35"/>
        <end position="259"/>
    </location>
</feature>
<dbReference type="Gene3D" id="2.40.128.690">
    <property type="entry name" value="YycH protein, domain 3-like"/>
    <property type="match status" value="1"/>
</dbReference>
<evidence type="ECO:0000259" key="1">
    <source>
        <dbReference type="Pfam" id="PF09648"/>
    </source>
</evidence>
<evidence type="ECO:0000313" key="2">
    <source>
        <dbReference type="EMBL" id="KRL91727.1"/>
    </source>
</evidence>
<name>A0A0R1UE83_9LACO</name>
<dbReference type="RefSeq" id="WP_056953825.1">
    <property type="nucleotide sequence ID" value="NZ_AZFK01000016.1"/>
</dbReference>
<accession>A0A0R1UE83</accession>
<reference evidence="2 3" key="1">
    <citation type="journal article" date="2015" name="Genome Announc.">
        <title>Expanding the biotechnology potential of lactobacilli through comparative genomics of 213 strains and associated genera.</title>
        <authorList>
            <person name="Sun Z."/>
            <person name="Harris H.M."/>
            <person name="McCann A."/>
            <person name="Guo C."/>
            <person name="Argimon S."/>
            <person name="Zhang W."/>
            <person name="Yang X."/>
            <person name="Jeffery I.B."/>
            <person name="Cooney J.C."/>
            <person name="Kagawa T.F."/>
            <person name="Liu W."/>
            <person name="Song Y."/>
            <person name="Salvetti E."/>
            <person name="Wrobel A."/>
            <person name="Rasinkangas P."/>
            <person name="Parkhill J."/>
            <person name="Rea M.C."/>
            <person name="O'Sullivan O."/>
            <person name="Ritari J."/>
            <person name="Douillard F.P."/>
            <person name="Paul Ross R."/>
            <person name="Yang R."/>
            <person name="Briner A.E."/>
            <person name="Felis G.E."/>
            <person name="de Vos W.M."/>
            <person name="Barrangou R."/>
            <person name="Klaenhammer T.R."/>
            <person name="Caufield P.W."/>
            <person name="Cui Y."/>
            <person name="Zhang H."/>
            <person name="O'Toole P.W."/>
        </authorList>
    </citation>
    <scope>NUCLEOTIDE SEQUENCE [LARGE SCALE GENOMIC DNA]</scope>
    <source>
        <strain evidence="2 3">DSM 15946</strain>
    </source>
</reference>
<dbReference type="Pfam" id="PF09648">
    <property type="entry name" value="YycI"/>
    <property type="match status" value="1"/>
</dbReference>